<feature type="transmembrane region" description="Helical" evidence="1">
    <location>
        <begin position="58"/>
        <end position="80"/>
    </location>
</feature>
<keyword evidence="1" id="KW-0812">Transmembrane</keyword>
<dbReference type="GO" id="GO:0016020">
    <property type="term" value="C:membrane"/>
    <property type="evidence" value="ECO:0007669"/>
    <property type="project" value="InterPro"/>
</dbReference>
<feature type="transmembrane region" description="Helical" evidence="1">
    <location>
        <begin position="230"/>
        <end position="252"/>
    </location>
</feature>
<dbReference type="Proteomes" id="UP000782610">
    <property type="component" value="Unassembled WGS sequence"/>
</dbReference>
<proteinExistence type="predicted"/>
<sequence length="277" mass="28742">MSLSVFAIVLFAAALHAGWNAVVKGASDTLLTAVLIAGFAAVIALCLLPFLPPMAAASWGYICISAVLQIVYYALVAGAYRISDMSRTYPLMRGMPPVLVAVASTVALGVTLSVTAWIGVGLISAGLLSLLLATGGVSDPRGMRLAALNALVIAAYTLVDGAGVRLSGAPATYVMWIFVANGVPMALWALLWRPEVRIYAIHNWAYGLVGAVGTLASYGLALWAMTEAPIPVVAALRETSILFGTAIAAFVLKEKVTQMRLAAVLVIALGAATLRLA</sequence>
<keyword evidence="1" id="KW-0472">Membrane</keyword>
<keyword evidence="1" id="KW-1133">Transmembrane helix</keyword>
<evidence type="ECO:0000313" key="4">
    <source>
        <dbReference type="Proteomes" id="UP000782610"/>
    </source>
</evidence>
<dbReference type="InterPro" id="IPR000620">
    <property type="entry name" value="EamA_dom"/>
</dbReference>
<evidence type="ECO:0000256" key="1">
    <source>
        <dbReference type="SAM" id="Phobius"/>
    </source>
</evidence>
<name>A0A933NYS9_9HYPH</name>
<dbReference type="Pfam" id="PF00892">
    <property type="entry name" value="EamA"/>
    <property type="match status" value="1"/>
</dbReference>
<feature type="transmembrane region" description="Helical" evidence="1">
    <location>
        <begin position="173"/>
        <end position="192"/>
    </location>
</feature>
<protein>
    <submittedName>
        <fullName evidence="3">EamA family transporter</fullName>
    </submittedName>
</protein>
<accession>A0A933NYS9</accession>
<dbReference type="AlphaFoldDB" id="A0A933NYS9"/>
<feature type="transmembrane region" description="Helical" evidence="1">
    <location>
        <begin position="145"/>
        <end position="167"/>
    </location>
</feature>
<feature type="transmembrane region" description="Helical" evidence="1">
    <location>
        <begin position="204"/>
        <end position="224"/>
    </location>
</feature>
<gene>
    <name evidence="3" type="ORF">HY834_09860</name>
</gene>
<dbReference type="Gene3D" id="1.10.3730.20">
    <property type="match status" value="2"/>
</dbReference>
<organism evidence="3 4">
    <name type="scientific">Devosia nanyangense</name>
    <dbReference type="NCBI Taxonomy" id="1228055"/>
    <lineage>
        <taxon>Bacteria</taxon>
        <taxon>Pseudomonadati</taxon>
        <taxon>Pseudomonadota</taxon>
        <taxon>Alphaproteobacteria</taxon>
        <taxon>Hyphomicrobiales</taxon>
        <taxon>Devosiaceae</taxon>
        <taxon>Devosia</taxon>
    </lineage>
</organism>
<feature type="domain" description="EamA" evidence="2">
    <location>
        <begin position="142"/>
        <end position="273"/>
    </location>
</feature>
<evidence type="ECO:0000313" key="3">
    <source>
        <dbReference type="EMBL" id="MBI4922043.1"/>
    </source>
</evidence>
<dbReference type="InterPro" id="IPR037185">
    <property type="entry name" value="EmrE-like"/>
</dbReference>
<feature type="transmembrane region" description="Helical" evidence="1">
    <location>
        <begin position="100"/>
        <end position="133"/>
    </location>
</feature>
<evidence type="ECO:0000259" key="2">
    <source>
        <dbReference type="Pfam" id="PF00892"/>
    </source>
</evidence>
<comment type="caution">
    <text evidence="3">The sequence shown here is derived from an EMBL/GenBank/DDBJ whole genome shotgun (WGS) entry which is preliminary data.</text>
</comment>
<reference evidence="3" key="1">
    <citation type="submission" date="2020-07" db="EMBL/GenBank/DDBJ databases">
        <title>Huge and variable diversity of episymbiotic CPR bacteria and DPANN archaea in groundwater ecosystems.</title>
        <authorList>
            <person name="He C.Y."/>
            <person name="Keren R."/>
            <person name="Whittaker M."/>
            <person name="Farag I.F."/>
            <person name="Doudna J."/>
            <person name="Cate J.H.D."/>
            <person name="Banfield J.F."/>
        </authorList>
    </citation>
    <scope>NUCLEOTIDE SEQUENCE</scope>
    <source>
        <strain evidence="3">NC_groundwater_1586_Pr3_B-0.1um_66_15</strain>
    </source>
</reference>
<feature type="transmembrane region" description="Helical" evidence="1">
    <location>
        <begin position="30"/>
        <end position="51"/>
    </location>
</feature>
<dbReference type="SUPFAM" id="SSF103481">
    <property type="entry name" value="Multidrug resistance efflux transporter EmrE"/>
    <property type="match status" value="2"/>
</dbReference>
<dbReference type="EMBL" id="JACRAF010000027">
    <property type="protein sequence ID" value="MBI4922043.1"/>
    <property type="molecule type" value="Genomic_DNA"/>
</dbReference>